<dbReference type="EMBL" id="RSDZ01000059">
    <property type="protein sequence ID" value="RXG45530.1"/>
    <property type="molecule type" value="Genomic_DNA"/>
</dbReference>
<accession>A0A444RWJ6</accession>
<dbReference type="Proteomes" id="UP000288725">
    <property type="component" value="Chromosome 6"/>
</dbReference>
<gene>
    <name evidence="2" type="ORF">VDGE_03137</name>
</gene>
<dbReference type="PANTHER" id="PTHR46830:SF2">
    <property type="entry name" value="ALPHA-1,4-N-ACETYLGLUCOSAMINYLTRANSFERASE"/>
    <property type="match status" value="1"/>
</dbReference>
<sequence>MIPPLTKKHTYSHVTSNKGLVEMAHKSSSLPSRQLVPLKQPYLFWEPLLLFSMIDPDSSGRFLPRSRFGVRTASVFAAVLAISFLLLTSRGARSYIPASLTYSDKQPAQAEIIPNKVHFVYILADVTKDFDFQFSHFLSIYAAWLYWRPTTIYLHTNLEANSISVARAREGKAGKWSKLIFTLFNMEIRTVDVPTHAGNGFEIQGMEHKSDFIRVKAVHDLGGIYLDWDVHALRDIRPLRTSGFNAVAGRELHGLLNCGYFMSVRGGRLVRLWMEDMHLAYDGGWLTHSNRVLTKFGQRLVREPGEMLIMERDAFAPGSWENQDTDALFGRHDDEPSNLLNFTQGDTLPSYDESFFDRFNHPERFPAWARDWSSTYVLHAFKPDRSNHTVEGFEHISPRYVLERRSNFARAVYPVAKRMYEQGLVELSDSYLGH</sequence>
<dbReference type="InterPro" id="IPR029044">
    <property type="entry name" value="Nucleotide-diphossugar_trans"/>
</dbReference>
<comment type="similarity">
    <text evidence="1">Belongs to the glycosyltransferase 32 family.</text>
</comment>
<evidence type="ECO:0000256" key="1">
    <source>
        <dbReference type="ARBA" id="ARBA00009003"/>
    </source>
</evidence>
<comment type="caution">
    <text evidence="2">The sequence shown here is derived from an EMBL/GenBank/DDBJ whole genome shotgun (WGS) entry which is preliminary data.</text>
</comment>
<dbReference type="PANTHER" id="PTHR46830">
    <property type="entry name" value="TRANSFERASE, PUTATIVE-RELATED"/>
    <property type="match status" value="1"/>
</dbReference>
<dbReference type="GO" id="GO:1901135">
    <property type="term" value="P:carbohydrate derivative metabolic process"/>
    <property type="evidence" value="ECO:0007669"/>
    <property type="project" value="UniProtKB-ARBA"/>
</dbReference>
<protein>
    <recommendedName>
        <fullName evidence="4">Glycosyl transferase</fullName>
    </recommendedName>
</protein>
<evidence type="ECO:0000313" key="2">
    <source>
        <dbReference type="EMBL" id="RXG45530.1"/>
    </source>
</evidence>
<reference evidence="2 3" key="1">
    <citation type="submission" date="2018-12" db="EMBL/GenBank/DDBJ databases">
        <title>Genome of Verticillium dahliae isolate Getta Getta.</title>
        <authorList>
            <person name="Gardiner D.M."/>
        </authorList>
    </citation>
    <scope>NUCLEOTIDE SEQUENCE [LARGE SCALE GENOMIC DNA]</scope>
    <source>
        <strain evidence="2 3">Getta Getta</strain>
    </source>
</reference>
<name>A0A444RWJ6_VERDA</name>
<dbReference type="AlphaFoldDB" id="A0A444RWJ6"/>
<organism evidence="2 3">
    <name type="scientific">Verticillium dahliae</name>
    <name type="common">Verticillium wilt</name>
    <dbReference type="NCBI Taxonomy" id="27337"/>
    <lineage>
        <taxon>Eukaryota</taxon>
        <taxon>Fungi</taxon>
        <taxon>Dikarya</taxon>
        <taxon>Ascomycota</taxon>
        <taxon>Pezizomycotina</taxon>
        <taxon>Sordariomycetes</taxon>
        <taxon>Hypocreomycetidae</taxon>
        <taxon>Glomerellales</taxon>
        <taxon>Plectosphaerellaceae</taxon>
        <taxon>Verticillium</taxon>
    </lineage>
</organism>
<dbReference type="Pfam" id="PF04488">
    <property type="entry name" value="Gly_transf_sug"/>
    <property type="match status" value="1"/>
</dbReference>
<dbReference type="SUPFAM" id="SSF53448">
    <property type="entry name" value="Nucleotide-diphospho-sugar transferases"/>
    <property type="match status" value="1"/>
</dbReference>
<evidence type="ECO:0000313" key="3">
    <source>
        <dbReference type="Proteomes" id="UP000288725"/>
    </source>
</evidence>
<proteinExistence type="inferred from homology"/>
<dbReference type="Gene3D" id="3.90.550.20">
    <property type="match status" value="1"/>
</dbReference>
<dbReference type="InterPro" id="IPR007577">
    <property type="entry name" value="GlycoTrfase_DXD_sugar-bd_CS"/>
</dbReference>
<evidence type="ECO:0008006" key="4">
    <source>
        <dbReference type="Google" id="ProtNLM"/>
    </source>
</evidence>